<dbReference type="InterPro" id="IPR051222">
    <property type="entry name" value="PPR/CCM1_RNA-binding"/>
</dbReference>
<dbReference type="PROSITE" id="PS51375">
    <property type="entry name" value="PPR"/>
    <property type="match status" value="1"/>
</dbReference>
<dbReference type="InterPro" id="IPR002885">
    <property type="entry name" value="PPR_rpt"/>
</dbReference>
<feature type="compositionally biased region" description="Basic and acidic residues" evidence="3">
    <location>
        <begin position="689"/>
        <end position="699"/>
    </location>
</feature>
<evidence type="ECO:0000256" key="1">
    <source>
        <dbReference type="ARBA" id="ARBA00022737"/>
    </source>
</evidence>
<dbReference type="PANTHER" id="PTHR47942:SF63">
    <property type="entry name" value="PENTATRICOPEPTIDE REPEAT-CONTAINING PROTEIN"/>
    <property type="match status" value="1"/>
</dbReference>
<gene>
    <name evidence="4" type="ORF">K402DRAFT_417037</name>
</gene>
<name>A0A6G1HD26_9PEZI</name>
<dbReference type="EMBL" id="ML977140">
    <property type="protein sequence ID" value="KAF1990952.1"/>
    <property type="molecule type" value="Genomic_DNA"/>
</dbReference>
<feature type="compositionally biased region" description="Basic and acidic residues" evidence="3">
    <location>
        <begin position="773"/>
        <end position="812"/>
    </location>
</feature>
<dbReference type="InterPro" id="IPR011990">
    <property type="entry name" value="TPR-like_helical_dom_sf"/>
</dbReference>
<feature type="compositionally biased region" description="Acidic residues" evidence="3">
    <location>
        <begin position="31"/>
        <end position="42"/>
    </location>
</feature>
<evidence type="ECO:0000313" key="4">
    <source>
        <dbReference type="EMBL" id="KAF1990952.1"/>
    </source>
</evidence>
<accession>A0A6G1HD26</accession>
<protein>
    <recommendedName>
        <fullName evidence="6">Pentatricopeptide repeat protein</fullName>
    </recommendedName>
</protein>
<sequence length="812" mass="90255">MRDEDVVTEDAVAADVAERGLEDGAGTPNSEESELTPEEEAMLEGSELASETDPTVVSYLDKVDSGDVLSRKYRLDSPPNTYSCHPLFFGPEFNAAWRKAFIKLEFAGRKNTLEQLARDFPLTAKSEIAIQKMWGPGGSSPRELRKNWARLHEDERANLWMPLICGVMSSKPREVLHALFASLMEPYPSFSYQSLLVDHVVLGQASNPNLPAFNVNSVVNVLHLMISLPPAEEPSASISAKVVRHLLERCTARQAHDLITAMVKREVLTPKGYVAAAKGIADYGDYHWALQLLEQGIIQGVRFDESKFYQSLHAILRAMVIDLEGISELPSVLATLKNMNVPITTQIFNVILGAAVQNKDLDAVLSLHNSTFESGGQIDEYHYSLVLQACKECKDADIVGTILERASSVAKSSEYVATQMLHCSYINDLRWRPDDALENLIKLFLQLFMPEPLIKLGLLSHNNMSNDVEANSMGRLTPSHASVHIVLFAFLRQCIATNYGHIHTIYKRFQDLASHNALGFTPNHYFYNVFMLAFGARSDTLRHCPEILRDMVQLELPDPPSLTSGGDEKGRTEAKETSYHIDPNLWTWSILSAAFLKHGQHVAAERVADFMRQKGLKENVVVASVMIKGYAEVGDVDAAVELLGQMGDADRAILLRQRSGLIGMRDQDKMRAALERSEKMREERRLWEREEAEQFKLGDNEDAAGGEATSDGSDAPPPPYVSRGYLGKKRDREKATAAARDAVDDGFAAPAMYVTRSKTGVPRVAPEAVKGAPAKDKLEKDTLEKDTLEKDTLEKDTLEKDTLEKDTLEKDT</sequence>
<dbReference type="OrthoDB" id="185373at2759"/>
<proteinExistence type="predicted"/>
<feature type="repeat" description="PPR" evidence="2">
    <location>
        <begin position="584"/>
        <end position="618"/>
    </location>
</feature>
<evidence type="ECO:0008006" key="6">
    <source>
        <dbReference type="Google" id="ProtNLM"/>
    </source>
</evidence>
<evidence type="ECO:0000256" key="2">
    <source>
        <dbReference type="PROSITE-ProRule" id="PRU00708"/>
    </source>
</evidence>
<dbReference type="Proteomes" id="UP000800041">
    <property type="component" value="Unassembled WGS sequence"/>
</dbReference>
<evidence type="ECO:0000256" key="3">
    <source>
        <dbReference type="SAM" id="MobiDB-lite"/>
    </source>
</evidence>
<keyword evidence="5" id="KW-1185">Reference proteome</keyword>
<dbReference type="AlphaFoldDB" id="A0A6G1HD26"/>
<dbReference type="PANTHER" id="PTHR47942">
    <property type="entry name" value="TETRATRICOPEPTIDE REPEAT (TPR)-LIKE SUPERFAMILY PROTEIN-RELATED"/>
    <property type="match status" value="1"/>
</dbReference>
<dbReference type="Gene3D" id="1.25.40.10">
    <property type="entry name" value="Tetratricopeptide repeat domain"/>
    <property type="match status" value="2"/>
</dbReference>
<feature type="region of interest" description="Disordered" evidence="3">
    <location>
        <begin position="689"/>
        <end position="733"/>
    </location>
</feature>
<feature type="region of interest" description="Disordered" evidence="3">
    <location>
        <begin position="1"/>
        <end position="52"/>
    </location>
</feature>
<reference evidence="4" key="1">
    <citation type="journal article" date="2020" name="Stud. Mycol.">
        <title>101 Dothideomycetes genomes: a test case for predicting lifestyles and emergence of pathogens.</title>
        <authorList>
            <person name="Haridas S."/>
            <person name="Albert R."/>
            <person name="Binder M."/>
            <person name="Bloem J."/>
            <person name="Labutti K."/>
            <person name="Salamov A."/>
            <person name="Andreopoulos B."/>
            <person name="Baker S."/>
            <person name="Barry K."/>
            <person name="Bills G."/>
            <person name="Bluhm B."/>
            <person name="Cannon C."/>
            <person name="Castanera R."/>
            <person name="Culley D."/>
            <person name="Daum C."/>
            <person name="Ezra D."/>
            <person name="Gonzalez J."/>
            <person name="Henrissat B."/>
            <person name="Kuo A."/>
            <person name="Liang C."/>
            <person name="Lipzen A."/>
            <person name="Lutzoni F."/>
            <person name="Magnuson J."/>
            <person name="Mondo S."/>
            <person name="Nolan M."/>
            <person name="Ohm R."/>
            <person name="Pangilinan J."/>
            <person name="Park H.-J."/>
            <person name="Ramirez L."/>
            <person name="Alfaro M."/>
            <person name="Sun H."/>
            <person name="Tritt A."/>
            <person name="Yoshinaga Y."/>
            <person name="Zwiers L.-H."/>
            <person name="Turgeon B."/>
            <person name="Goodwin S."/>
            <person name="Spatafora J."/>
            <person name="Crous P."/>
            <person name="Grigoriev I."/>
        </authorList>
    </citation>
    <scope>NUCLEOTIDE SEQUENCE</scope>
    <source>
        <strain evidence="4">CBS 113979</strain>
    </source>
</reference>
<keyword evidence="1" id="KW-0677">Repeat</keyword>
<feature type="region of interest" description="Disordered" evidence="3">
    <location>
        <begin position="755"/>
        <end position="812"/>
    </location>
</feature>
<evidence type="ECO:0000313" key="5">
    <source>
        <dbReference type="Proteomes" id="UP000800041"/>
    </source>
</evidence>
<organism evidence="4 5">
    <name type="scientific">Aulographum hederae CBS 113979</name>
    <dbReference type="NCBI Taxonomy" id="1176131"/>
    <lineage>
        <taxon>Eukaryota</taxon>
        <taxon>Fungi</taxon>
        <taxon>Dikarya</taxon>
        <taxon>Ascomycota</taxon>
        <taxon>Pezizomycotina</taxon>
        <taxon>Dothideomycetes</taxon>
        <taxon>Pleosporomycetidae</taxon>
        <taxon>Aulographales</taxon>
        <taxon>Aulographaceae</taxon>
    </lineage>
</organism>
<dbReference type="Pfam" id="PF01535">
    <property type="entry name" value="PPR"/>
    <property type="match status" value="2"/>
</dbReference>